<organism evidence="1 2">
    <name type="scientific">Pollutimonas nitritireducens</name>
    <dbReference type="NCBI Taxonomy" id="2045209"/>
    <lineage>
        <taxon>Bacteria</taxon>
        <taxon>Pseudomonadati</taxon>
        <taxon>Pseudomonadota</taxon>
        <taxon>Betaproteobacteria</taxon>
        <taxon>Burkholderiales</taxon>
        <taxon>Alcaligenaceae</taxon>
        <taxon>Pollutimonas</taxon>
    </lineage>
</organism>
<accession>A0A2N4UAD7</accession>
<dbReference type="PANTHER" id="PTHR37936:SF3">
    <property type="entry name" value="TRANSPOSASE INSC FOR INSERTION ELEMENT IS2A-RELATED"/>
    <property type="match status" value="1"/>
</dbReference>
<dbReference type="RefSeq" id="WP_102071908.1">
    <property type="nucleotide sequence ID" value="NZ_PDNV01000028.1"/>
</dbReference>
<dbReference type="EMBL" id="PDNV01000028">
    <property type="protein sequence ID" value="PLC51985.1"/>
    <property type="molecule type" value="Genomic_DNA"/>
</dbReference>
<dbReference type="Pfam" id="PF01527">
    <property type="entry name" value="HTH_Tnp_1"/>
    <property type="match status" value="1"/>
</dbReference>
<dbReference type="GO" id="GO:0006313">
    <property type="term" value="P:DNA transposition"/>
    <property type="evidence" value="ECO:0007669"/>
    <property type="project" value="InterPro"/>
</dbReference>
<dbReference type="PANTHER" id="PTHR37936">
    <property type="entry name" value="TRANSPOSASE INSC FOR INSERTION ELEMENT IS2A-RELATED"/>
    <property type="match status" value="1"/>
</dbReference>
<dbReference type="GO" id="GO:0043565">
    <property type="term" value="F:sequence-specific DNA binding"/>
    <property type="evidence" value="ECO:0007669"/>
    <property type="project" value="InterPro"/>
</dbReference>
<dbReference type="GO" id="GO:0004803">
    <property type="term" value="F:transposase activity"/>
    <property type="evidence" value="ECO:0007669"/>
    <property type="project" value="InterPro"/>
</dbReference>
<dbReference type="Proteomes" id="UP000234328">
    <property type="component" value="Unassembled WGS sequence"/>
</dbReference>
<dbReference type="InterPro" id="IPR010921">
    <property type="entry name" value="Trp_repressor/repl_initiator"/>
</dbReference>
<protein>
    <recommendedName>
        <fullName evidence="3">Transposase</fullName>
    </recommendedName>
</protein>
<dbReference type="SUPFAM" id="SSF48295">
    <property type="entry name" value="TrpR-like"/>
    <property type="match status" value="1"/>
</dbReference>
<dbReference type="NCBIfam" id="NF047595">
    <property type="entry name" value="IS66_ISRel24_TnpA"/>
    <property type="match status" value="1"/>
</dbReference>
<comment type="caution">
    <text evidence="1">The sequence shown here is derived from an EMBL/GenBank/DDBJ whole genome shotgun (WGS) entry which is preliminary data.</text>
</comment>
<evidence type="ECO:0008006" key="3">
    <source>
        <dbReference type="Google" id="ProtNLM"/>
    </source>
</evidence>
<dbReference type="InterPro" id="IPR002514">
    <property type="entry name" value="Transposase_8"/>
</dbReference>
<gene>
    <name evidence="1" type="ORF">CR155_20515</name>
</gene>
<sequence>MSDSLSLVAASQGSRRRYPVEYKRQVVQESMVAGASIARVALTHGVNANQLHNWRWQYRRGDFGPINQGPVLLPVQIKATSNTPQQQPAKIVDGQGSIGAGDIELIFSGARVLLHGAPDPATLRYVIEALRP</sequence>
<name>A0A2N4UAD7_9BURK</name>
<evidence type="ECO:0000313" key="2">
    <source>
        <dbReference type="Proteomes" id="UP000234328"/>
    </source>
</evidence>
<dbReference type="OrthoDB" id="3376843at2"/>
<keyword evidence="2" id="KW-1185">Reference proteome</keyword>
<evidence type="ECO:0000313" key="1">
    <source>
        <dbReference type="EMBL" id="PLC51985.1"/>
    </source>
</evidence>
<reference evidence="1 2" key="1">
    <citation type="submission" date="2017-10" db="EMBL/GenBank/DDBJ databases">
        <title>Two draft genome sequences of Pusillimonas sp. strains isolated from a nitrate- and radionuclide-contaminated groundwater in Russia.</title>
        <authorList>
            <person name="Grouzdev D.S."/>
            <person name="Tourova T.P."/>
            <person name="Goeva M.A."/>
            <person name="Babich T.L."/>
            <person name="Sokolova D.S."/>
            <person name="Abdullin R."/>
            <person name="Poltaraus A.B."/>
            <person name="Toshchakov S.V."/>
            <person name="Nazina T.N."/>
        </authorList>
    </citation>
    <scope>NUCLEOTIDE SEQUENCE [LARGE SCALE GENOMIC DNA]</scope>
    <source>
        <strain evidence="1 2">JR1/69-2-13</strain>
    </source>
</reference>
<proteinExistence type="predicted"/>
<dbReference type="AlphaFoldDB" id="A0A2N4UAD7"/>